<dbReference type="GO" id="GO:0006368">
    <property type="term" value="P:transcription elongation by RNA polymerase II"/>
    <property type="evidence" value="ECO:0007669"/>
    <property type="project" value="TreeGrafter"/>
</dbReference>
<dbReference type="GO" id="GO:0003690">
    <property type="term" value="F:double-stranded DNA binding"/>
    <property type="evidence" value="ECO:0007669"/>
    <property type="project" value="InterPro"/>
</dbReference>
<proteinExistence type="inferred from homology"/>
<dbReference type="Gene3D" id="1.10.10.10">
    <property type="entry name" value="Winged helix-like DNA-binding domain superfamily/Winged helix DNA-binding domain"/>
    <property type="match status" value="1"/>
</dbReference>
<dbReference type="PANTHER" id="PTHR12732">
    <property type="entry name" value="UNCHARACTERIZED PROTEASOME COMPONENT REGION PCI-CONTAINING"/>
    <property type="match status" value="1"/>
</dbReference>
<protein>
    <recommendedName>
        <fullName evidence="2">CSN12-like protein</fullName>
    </recommendedName>
</protein>
<evidence type="ECO:0000256" key="2">
    <source>
        <dbReference type="ARBA" id="ARBA00033214"/>
    </source>
</evidence>
<dbReference type="AlphaFoldDB" id="A0A6G1SJ75"/>
<dbReference type="PANTHER" id="PTHR12732:SF0">
    <property type="entry name" value="PCI DOMAIN-CONTAINING PROTEIN 2"/>
    <property type="match status" value="1"/>
</dbReference>
<evidence type="ECO:0000256" key="1">
    <source>
        <dbReference type="ARBA" id="ARBA00025771"/>
    </source>
</evidence>
<organism evidence="4">
    <name type="scientific">Aceria tosichella</name>
    <name type="common">wheat curl mite</name>
    <dbReference type="NCBI Taxonomy" id="561515"/>
    <lineage>
        <taxon>Eukaryota</taxon>
        <taxon>Metazoa</taxon>
        <taxon>Ecdysozoa</taxon>
        <taxon>Arthropoda</taxon>
        <taxon>Chelicerata</taxon>
        <taxon>Arachnida</taxon>
        <taxon>Acari</taxon>
        <taxon>Acariformes</taxon>
        <taxon>Trombidiformes</taxon>
        <taxon>Prostigmata</taxon>
        <taxon>Eupodina</taxon>
        <taxon>Eriophyoidea</taxon>
        <taxon>Eriophyidae</taxon>
        <taxon>Eriophyinae</taxon>
        <taxon>Aceriini</taxon>
        <taxon>Aceria</taxon>
    </lineage>
</organism>
<dbReference type="InterPro" id="IPR000717">
    <property type="entry name" value="PCI_dom"/>
</dbReference>
<dbReference type="GO" id="GO:0003723">
    <property type="term" value="F:RNA binding"/>
    <property type="evidence" value="ECO:0007669"/>
    <property type="project" value="InterPro"/>
</dbReference>
<sequence>MSDFPERSIIEYYQSIKRAIQGENSAELSRLLSIDLAHRPSFIRIIHQHDSNKDLFVDQNWTKIVDSHIKSVRSIHESNLQGAFNEKANASNEFSKILQAQRESNWCIGFMHKHSVDLRRLAINADADADIKRSAELARAKGGDNIPRSTVRLIKKDENMERACECLMQLFRVCATDTRSNNSKRIGMIYIINQLFKAYFRINKLHLCKPLIRALDNANIFDQCPLSQRVTYNYYLGVKTLFDLRISEAEKLLDFVFNNCHPGSRKNIRLTLIFLIPIKMLLGRMPSRKLLVKYDLCQFDDIKRAVVSGRVGDLDKAIATHSNFLWRYGIYLIIERLRPITLRNLIKKVAKLAESHLVDIQTVLSAVRMVQPDEDVALEEVHCILSNLIYEGKIKGYLSIAHQKLVLSKTNPFPPIAELVK</sequence>
<reference evidence="4" key="1">
    <citation type="submission" date="2018-10" db="EMBL/GenBank/DDBJ databases">
        <title>Transcriptome assembly of Aceria tosichella (Wheat curl mite) Type 2.</title>
        <authorList>
            <person name="Scully E.D."/>
            <person name="Geib S.M."/>
            <person name="Palmer N.A."/>
            <person name="Gupta A.K."/>
            <person name="Sarath G."/>
            <person name="Tatineni S."/>
        </authorList>
    </citation>
    <scope>NUCLEOTIDE SEQUENCE</scope>
    <source>
        <strain evidence="4">LincolnNE</strain>
    </source>
</reference>
<dbReference type="GO" id="GO:0070390">
    <property type="term" value="C:transcription export complex 2"/>
    <property type="evidence" value="ECO:0007669"/>
    <property type="project" value="TreeGrafter"/>
</dbReference>
<dbReference type="Pfam" id="PF01399">
    <property type="entry name" value="PCI"/>
    <property type="match status" value="1"/>
</dbReference>
<dbReference type="InterPro" id="IPR045114">
    <property type="entry name" value="Csn12-like"/>
</dbReference>
<comment type="similarity">
    <text evidence="1">Belongs to the CSN12 family.</text>
</comment>
<dbReference type="SMART" id="SM00753">
    <property type="entry name" value="PAM"/>
    <property type="match status" value="1"/>
</dbReference>
<accession>A0A6G1SJ75</accession>
<evidence type="ECO:0000259" key="3">
    <source>
        <dbReference type="Pfam" id="PF01399"/>
    </source>
</evidence>
<dbReference type="InterPro" id="IPR036388">
    <property type="entry name" value="WH-like_DNA-bd_sf"/>
</dbReference>
<dbReference type="EMBL" id="GGYP01005764">
    <property type="protein sequence ID" value="MDE50535.1"/>
    <property type="molecule type" value="Transcribed_RNA"/>
</dbReference>
<feature type="domain" description="PCI" evidence="3">
    <location>
        <begin position="320"/>
        <end position="409"/>
    </location>
</feature>
<dbReference type="GO" id="GO:0016973">
    <property type="term" value="P:poly(A)+ mRNA export from nucleus"/>
    <property type="evidence" value="ECO:0007669"/>
    <property type="project" value="TreeGrafter"/>
</dbReference>
<evidence type="ECO:0000313" key="4">
    <source>
        <dbReference type="EMBL" id="MDE50535.1"/>
    </source>
</evidence>
<dbReference type="GO" id="GO:0000973">
    <property type="term" value="P:post-transcriptional tethering of RNA polymerase II gene DNA at nuclear periphery"/>
    <property type="evidence" value="ECO:0007669"/>
    <property type="project" value="TreeGrafter"/>
</dbReference>
<gene>
    <name evidence="4" type="primary">PCID2</name>
    <name evidence="4" type="ORF">g.2876</name>
</gene>
<name>A0A6G1SJ75_9ACAR</name>